<dbReference type="EMBL" id="LJZR01000045">
    <property type="protein sequence ID" value="KPQ32821.1"/>
    <property type="molecule type" value="Genomic_DNA"/>
</dbReference>
<accession>A0A0P7ZRY8</accession>
<dbReference type="AlphaFoldDB" id="A0A0P7ZRY8"/>
<evidence type="ECO:0000313" key="2">
    <source>
        <dbReference type="Proteomes" id="UP000050465"/>
    </source>
</evidence>
<name>A0A0P7ZRY8_9CYAN</name>
<dbReference type="NCBIfam" id="NF045777">
    <property type="entry name" value="TumE"/>
    <property type="match status" value="1"/>
</dbReference>
<dbReference type="STRING" id="1666911.HLUCCA11_20500"/>
<dbReference type="InterPro" id="IPR045397">
    <property type="entry name" value="TumE-like"/>
</dbReference>
<sequence length="130" mass="15129">MSRNALKDYFDAVEQQLSATPNAYVEQFSAVILTSERANLKLRVRFSGRYLLAISEALIVIDKRISQIDYRYHFQDEKNQLIFRYDSTPHFPDISTFPHHKHLSETVVATDKPDIFRVLEEAIALVEIEN</sequence>
<dbReference type="InterPro" id="IPR054795">
    <property type="entry name" value="TumE"/>
</dbReference>
<reference evidence="1 2" key="1">
    <citation type="submission" date="2015-09" db="EMBL/GenBank/DDBJ databases">
        <title>Identification and resolution of microdiversity through metagenomic sequencing of parallel consortia.</title>
        <authorList>
            <person name="Nelson W.C."/>
            <person name="Romine M.F."/>
            <person name="Lindemann S.R."/>
        </authorList>
    </citation>
    <scope>NUCLEOTIDE SEQUENCE [LARGE SCALE GENOMIC DNA]</scope>
    <source>
        <strain evidence="1">Ana</strain>
    </source>
</reference>
<evidence type="ECO:0000313" key="1">
    <source>
        <dbReference type="EMBL" id="KPQ32821.1"/>
    </source>
</evidence>
<dbReference type="Proteomes" id="UP000050465">
    <property type="component" value="Unassembled WGS sequence"/>
</dbReference>
<dbReference type="PATRIC" id="fig|1666911.3.peg.3381"/>
<comment type="caution">
    <text evidence="1">The sequence shown here is derived from an EMBL/GenBank/DDBJ whole genome shotgun (WGS) entry which is preliminary data.</text>
</comment>
<gene>
    <name evidence="1" type="ORF">HLUCCA11_20500</name>
</gene>
<organism evidence="1 2">
    <name type="scientific">Phormidesmis priestleyi Ana</name>
    <dbReference type="NCBI Taxonomy" id="1666911"/>
    <lineage>
        <taxon>Bacteria</taxon>
        <taxon>Bacillati</taxon>
        <taxon>Cyanobacteriota</taxon>
        <taxon>Cyanophyceae</taxon>
        <taxon>Leptolyngbyales</taxon>
        <taxon>Leptolyngbyaceae</taxon>
        <taxon>Phormidesmis</taxon>
    </lineage>
</organism>
<dbReference type="Pfam" id="PF20126">
    <property type="entry name" value="TumE"/>
    <property type="match status" value="1"/>
</dbReference>
<proteinExistence type="predicted"/>
<protein>
    <submittedName>
        <fullName evidence="1">Uncharacterized protein</fullName>
    </submittedName>
</protein>